<name>A0A6J4N1S3_9BACT</name>
<dbReference type="PANTHER" id="PTHR21499:SF59">
    <property type="entry name" value="ASPARTOKINASE"/>
    <property type="match status" value="1"/>
</dbReference>
<dbReference type="AlphaFoldDB" id="A0A6J4N1S3"/>
<accession>A0A6J4N1S3</accession>
<dbReference type="InterPro" id="IPR036393">
    <property type="entry name" value="AceGlu_kinase-like_sf"/>
</dbReference>
<proteinExistence type="inferred from homology"/>
<dbReference type="GO" id="GO:0005829">
    <property type="term" value="C:cytosol"/>
    <property type="evidence" value="ECO:0007669"/>
    <property type="project" value="TreeGrafter"/>
</dbReference>
<evidence type="ECO:0000313" key="3">
    <source>
        <dbReference type="EMBL" id="CAA9375573.1"/>
    </source>
</evidence>
<dbReference type="GO" id="GO:0004072">
    <property type="term" value="F:aspartate kinase activity"/>
    <property type="evidence" value="ECO:0007669"/>
    <property type="project" value="InterPro"/>
</dbReference>
<evidence type="ECO:0000259" key="2">
    <source>
        <dbReference type="Pfam" id="PF00696"/>
    </source>
</evidence>
<protein>
    <recommendedName>
        <fullName evidence="2">Aspartate/glutamate/uridylate kinase domain-containing protein</fullName>
    </recommendedName>
</protein>
<organism evidence="3">
    <name type="scientific">uncultured Gemmatimonadota bacterium</name>
    <dbReference type="NCBI Taxonomy" id="203437"/>
    <lineage>
        <taxon>Bacteria</taxon>
        <taxon>Pseudomonadati</taxon>
        <taxon>Gemmatimonadota</taxon>
        <taxon>environmental samples</taxon>
    </lineage>
</organism>
<dbReference type="Pfam" id="PF00696">
    <property type="entry name" value="AA_kinase"/>
    <property type="match status" value="1"/>
</dbReference>
<dbReference type="PROSITE" id="PS00324">
    <property type="entry name" value="ASPARTOKINASE"/>
    <property type="match status" value="1"/>
</dbReference>
<dbReference type="SUPFAM" id="SSF53633">
    <property type="entry name" value="Carbamate kinase-like"/>
    <property type="match status" value="1"/>
</dbReference>
<dbReference type="GO" id="GO:0009089">
    <property type="term" value="P:lysine biosynthetic process via diaminopimelate"/>
    <property type="evidence" value="ECO:0007669"/>
    <property type="project" value="TreeGrafter"/>
</dbReference>
<sequence length="97" mass="9944">MSGEIVVLKFGGTSLGSPGRVRRAAARVHAHLRRGRRPVVVVSAMGGATDRIVRLLAAVSPGGRPDGREADRALATGEDLSAALLAAALRGRGVPAR</sequence>
<reference evidence="3" key="1">
    <citation type="submission" date="2020-02" db="EMBL/GenBank/DDBJ databases">
        <authorList>
            <person name="Meier V. D."/>
        </authorList>
    </citation>
    <scope>NUCLEOTIDE SEQUENCE</scope>
    <source>
        <strain evidence="3">AVDCRST_MAG89</strain>
    </source>
</reference>
<feature type="non-terminal residue" evidence="3">
    <location>
        <position position="97"/>
    </location>
</feature>
<dbReference type="InterPro" id="IPR001048">
    <property type="entry name" value="Asp/Glu/Uridylate_kinase"/>
</dbReference>
<gene>
    <name evidence="3" type="ORF">AVDCRST_MAG89-4972</name>
</gene>
<feature type="domain" description="Aspartate/glutamate/uridylate kinase" evidence="2">
    <location>
        <begin position="5"/>
        <end position="96"/>
    </location>
</feature>
<dbReference type="InterPro" id="IPR018042">
    <property type="entry name" value="Aspartate_kinase_CS"/>
</dbReference>
<evidence type="ECO:0000256" key="1">
    <source>
        <dbReference type="ARBA" id="ARBA00010122"/>
    </source>
</evidence>
<dbReference type="GO" id="GO:0009090">
    <property type="term" value="P:homoserine biosynthetic process"/>
    <property type="evidence" value="ECO:0007669"/>
    <property type="project" value="TreeGrafter"/>
</dbReference>
<dbReference type="PANTHER" id="PTHR21499">
    <property type="entry name" value="ASPARTATE KINASE"/>
    <property type="match status" value="1"/>
</dbReference>
<dbReference type="EMBL" id="CADCTV010001050">
    <property type="protein sequence ID" value="CAA9375573.1"/>
    <property type="molecule type" value="Genomic_DNA"/>
</dbReference>
<comment type="similarity">
    <text evidence="1">Belongs to the aspartokinase family.</text>
</comment>
<dbReference type="Gene3D" id="3.40.1160.10">
    <property type="entry name" value="Acetylglutamate kinase-like"/>
    <property type="match status" value="1"/>
</dbReference>